<comment type="caution">
    <text evidence="2">The sequence shown here is derived from an EMBL/GenBank/DDBJ whole genome shotgun (WGS) entry which is preliminary data.</text>
</comment>
<evidence type="ECO:0000313" key="3">
    <source>
        <dbReference type="Proteomes" id="UP001386955"/>
    </source>
</evidence>
<dbReference type="Proteomes" id="UP001386955">
    <property type="component" value="Unassembled WGS sequence"/>
</dbReference>
<accession>A0AAN9S2C9</accession>
<evidence type="ECO:0000313" key="2">
    <source>
        <dbReference type="EMBL" id="KAK7388090.1"/>
    </source>
</evidence>
<feature type="compositionally biased region" description="Basic residues" evidence="1">
    <location>
        <begin position="83"/>
        <end position="100"/>
    </location>
</feature>
<organism evidence="2 3">
    <name type="scientific">Psophocarpus tetragonolobus</name>
    <name type="common">Winged bean</name>
    <name type="synonym">Dolichos tetragonolobus</name>
    <dbReference type="NCBI Taxonomy" id="3891"/>
    <lineage>
        <taxon>Eukaryota</taxon>
        <taxon>Viridiplantae</taxon>
        <taxon>Streptophyta</taxon>
        <taxon>Embryophyta</taxon>
        <taxon>Tracheophyta</taxon>
        <taxon>Spermatophyta</taxon>
        <taxon>Magnoliopsida</taxon>
        <taxon>eudicotyledons</taxon>
        <taxon>Gunneridae</taxon>
        <taxon>Pentapetalae</taxon>
        <taxon>rosids</taxon>
        <taxon>fabids</taxon>
        <taxon>Fabales</taxon>
        <taxon>Fabaceae</taxon>
        <taxon>Papilionoideae</taxon>
        <taxon>50 kb inversion clade</taxon>
        <taxon>NPAAA clade</taxon>
        <taxon>indigoferoid/millettioid clade</taxon>
        <taxon>Phaseoleae</taxon>
        <taxon>Psophocarpus</taxon>
    </lineage>
</organism>
<dbReference type="EMBL" id="JAYMYS010000006">
    <property type="protein sequence ID" value="KAK7388090.1"/>
    <property type="molecule type" value="Genomic_DNA"/>
</dbReference>
<dbReference type="AlphaFoldDB" id="A0AAN9S2C9"/>
<gene>
    <name evidence="2" type="ORF">VNO78_22895</name>
</gene>
<proteinExistence type="predicted"/>
<name>A0AAN9S2C9_PSOTE</name>
<reference evidence="2 3" key="1">
    <citation type="submission" date="2024-01" db="EMBL/GenBank/DDBJ databases">
        <title>The genomes of 5 underutilized Papilionoideae crops provide insights into root nodulation and disease resistanc.</title>
        <authorList>
            <person name="Jiang F."/>
        </authorList>
    </citation>
    <scope>NUCLEOTIDE SEQUENCE [LARGE SCALE GENOMIC DNA]</scope>
    <source>
        <strain evidence="2">DUOXIRENSHENG_FW03</strain>
        <tissue evidence="2">Leaves</tissue>
    </source>
</reference>
<protein>
    <submittedName>
        <fullName evidence="2">Uncharacterized protein</fullName>
    </submittedName>
</protein>
<sequence>MKKQLLRIVGASVHVNVNVINDYPVFKCNEEKHFEVVLISIWGIHTKKFPSKSSTRVATLLACGPHDAIKGPYETSSYEGHKEKRGKQQGTRARRSKTKVRATSSLSNQRQPRALEYIEKDCVVHRIIGR</sequence>
<keyword evidence="3" id="KW-1185">Reference proteome</keyword>
<feature type="region of interest" description="Disordered" evidence="1">
    <location>
        <begin position="68"/>
        <end position="109"/>
    </location>
</feature>
<evidence type="ECO:0000256" key="1">
    <source>
        <dbReference type="SAM" id="MobiDB-lite"/>
    </source>
</evidence>